<evidence type="ECO:0000256" key="3">
    <source>
        <dbReference type="PROSITE-ProRule" id="PRU00023"/>
    </source>
</evidence>
<evidence type="ECO:0000256" key="1">
    <source>
        <dbReference type="ARBA" id="ARBA00022737"/>
    </source>
</evidence>
<keyword evidence="2 3" id="KW-0040">ANK repeat</keyword>
<protein>
    <submittedName>
        <fullName evidence="5">Uncharacterized protein</fullName>
    </submittedName>
</protein>
<dbReference type="AlphaFoldDB" id="A0A2S6CL87"/>
<feature type="repeat" description="ANK" evidence="3">
    <location>
        <begin position="1"/>
        <end position="17"/>
    </location>
</feature>
<dbReference type="SUPFAM" id="SSF48403">
    <property type="entry name" value="Ankyrin repeat"/>
    <property type="match status" value="1"/>
</dbReference>
<feature type="region of interest" description="Disordered" evidence="4">
    <location>
        <begin position="255"/>
        <end position="317"/>
    </location>
</feature>
<feature type="compositionally biased region" description="Basic and acidic residues" evidence="4">
    <location>
        <begin position="265"/>
        <end position="282"/>
    </location>
</feature>
<accession>A0A2S6CL87</accession>
<dbReference type="PANTHER" id="PTHR24171:SF8">
    <property type="entry name" value="BRCA1-ASSOCIATED RING DOMAIN PROTEIN 1"/>
    <property type="match status" value="1"/>
</dbReference>
<keyword evidence="1" id="KW-0677">Repeat</keyword>
<evidence type="ECO:0000256" key="2">
    <source>
        <dbReference type="ARBA" id="ARBA00023043"/>
    </source>
</evidence>
<evidence type="ECO:0000256" key="4">
    <source>
        <dbReference type="SAM" id="MobiDB-lite"/>
    </source>
</evidence>
<dbReference type="Proteomes" id="UP000237631">
    <property type="component" value="Unassembled WGS sequence"/>
</dbReference>
<dbReference type="Gene3D" id="1.25.40.20">
    <property type="entry name" value="Ankyrin repeat-containing domain"/>
    <property type="match status" value="1"/>
</dbReference>
<dbReference type="EMBL" id="PNEN01000266">
    <property type="protein sequence ID" value="PPJ60479.1"/>
    <property type="molecule type" value="Genomic_DNA"/>
</dbReference>
<proteinExistence type="predicted"/>
<evidence type="ECO:0000313" key="6">
    <source>
        <dbReference type="Proteomes" id="UP000237631"/>
    </source>
</evidence>
<comment type="caution">
    <text evidence="5">The sequence shown here is derived from an EMBL/GenBank/DDBJ whole genome shotgun (WGS) entry which is preliminary data.</text>
</comment>
<name>A0A2S6CL87_9PEZI</name>
<feature type="repeat" description="ANK" evidence="3">
    <location>
        <begin position="178"/>
        <end position="210"/>
    </location>
</feature>
<dbReference type="InterPro" id="IPR036770">
    <property type="entry name" value="Ankyrin_rpt-contain_sf"/>
</dbReference>
<dbReference type="STRING" id="357750.A0A2S6CL87"/>
<dbReference type="PANTHER" id="PTHR24171">
    <property type="entry name" value="ANKYRIN REPEAT DOMAIN-CONTAINING PROTEIN 39-RELATED"/>
    <property type="match status" value="1"/>
</dbReference>
<dbReference type="SMART" id="SM00248">
    <property type="entry name" value="ANK"/>
    <property type="match status" value="4"/>
</dbReference>
<organism evidence="5 6">
    <name type="scientific">Cercospora berteroae</name>
    <dbReference type="NCBI Taxonomy" id="357750"/>
    <lineage>
        <taxon>Eukaryota</taxon>
        <taxon>Fungi</taxon>
        <taxon>Dikarya</taxon>
        <taxon>Ascomycota</taxon>
        <taxon>Pezizomycotina</taxon>
        <taxon>Dothideomycetes</taxon>
        <taxon>Dothideomycetidae</taxon>
        <taxon>Mycosphaerellales</taxon>
        <taxon>Mycosphaerellaceae</taxon>
        <taxon>Cercospora</taxon>
    </lineage>
</organism>
<evidence type="ECO:0000313" key="5">
    <source>
        <dbReference type="EMBL" id="PPJ60479.1"/>
    </source>
</evidence>
<dbReference type="GO" id="GO:0004842">
    <property type="term" value="F:ubiquitin-protein transferase activity"/>
    <property type="evidence" value="ECO:0007669"/>
    <property type="project" value="TreeGrafter"/>
</dbReference>
<dbReference type="OrthoDB" id="3649665at2759"/>
<reference evidence="6" key="1">
    <citation type="journal article" date="2017" name="bioRxiv">
        <title>Conservation of a gene cluster reveals novel cercosporin biosynthetic mechanisms and extends production to the genus Colletotrichum.</title>
        <authorList>
            <person name="de Jonge R."/>
            <person name="Ebert M.K."/>
            <person name="Huitt-Roehl C.R."/>
            <person name="Pal P."/>
            <person name="Suttle J.C."/>
            <person name="Spanner R.E."/>
            <person name="Neubauer J.D."/>
            <person name="Jurick W.M.II."/>
            <person name="Stott K.A."/>
            <person name="Secor G.A."/>
            <person name="Thomma B.P.H.J."/>
            <person name="Van de Peer Y."/>
            <person name="Townsend C.A."/>
            <person name="Bolton M.D."/>
        </authorList>
    </citation>
    <scope>NUCLEOTIDE SEQUENCE [LARGE SCALE GENOMIC DNA]</scope>
    <source>
        <strain evidence="6">CBS538.71</strain>
    </source>
</reference>
<dbReference type="GO" id="GO:0085020">
    <property type="term" value="P:protein K6-linked ubiquitination"/>
    <property type="evidence" value="ECO:0007669"/>
    <property type="project" value="TreeGrafter"/>
</dbReference>
<dbReference type="PROSITE" id="PS50088">
    <property type="entry name" value="ANK_REPEAT"/>
    <property type="match status" value="2"/>
</dbReference>
<keyword evidence="6" id="KW-1185">Reference proteome</keyword>
<sequence length="338" mass="36611">MAEFLLKRGANVDARDDYGRTALFQCCALDQRVIKGEKAESLNVIQFLLGHGASIDAEDNQNSTALCAAAAGGMLPVIEKLLQAGALVNGAPKENAPTPLLAACVHSTVSTPDFIAGMTMLLRHGADTNLSRRYCSIWMKSRPSMTALAMIFLCHRSDECVSRAFSLLLYYGADVNLGDEVPLEHAIFSRSLDMVKLLLDSGANTSLLSTQCMEVLQNASGTIYDGVVAAGYGRMQREKKWTLIQQYLHYRSGDSEGRGWNTEGHTNETSENDKADGNKNDTDNLVDLTMADGDSSSFYEESEEGEAQEGQHANESVIEIGKAVEGASPPRLALHEPI</sequence>
<dbReference type="InterPro" id="IPR002110">
    <property type="entry name" value="Ankyrin_rpt"/>
</dbReference>
<dbReference type="Pfam" id="PF12796">
    <property type="entry name" value="Ank_2"/>
    <property type="match status" value="1"/>
</dbReference>
<gene>
    <name evidence="5" type="ORF">CBER1_03186</name>
</gene>